<evidence type="ECO:0000256" key="5">
    <source>
        <dbReference type="ARBA" id="ARBA00022737"/>
    </source>
</evidence>
<dbReference type="PANTHER" id="PTHR45788">
    <property type="entry name" value="SUCCINATE/FUMARATE MITOCHONDRIAL TRANSPORTER-RELATED"/>
    <property type="match status" value="1"/>
</dbReference>
<name>A0A8H7W8B5_9HELO</name>
<keyword evidence="4 10" id="KW-0812">Transmembrane</keyword>
<dbReference type="PROSITE" id="PS50920">
    <property type="entry name" value="SOLCAR"/>
    <property type="match status" value="3"/>
</dbReference>
<evidence type="ECO:0000256" key="4">
    <source>
        <dbReference type="ARBA" id="ARBA00022692"/>
    </source>
</evidence>
<keyword evidence="5" id="KW-0677">Repeat</keyword>
<evidence type="ECO:0000313" key="12">
    <source>
        <dbReference type="EMBL" id="KAG4421226.1"/>
    </source>
</evidence>
<feature type="repeat" description="Solcar" evidence="10">
    <location>
        <begin position="211"/>
        <end position="297"/>
    </location>
</feature>
<keyword evidence="3 11" id="KW-0813">Transport</keyword>
<evidence type="ECO:0000256" key="7">
    <source>
        <dbReference type="ARBA" id="ARBA00022989"/>
    </source>
</evidence>
<keyword evidence="9 10" id="KW-0472">Membrane</keyword>
<keyword evidence="8" id="KW-0496">Mitochondrion</keyword>
<feature type="repeat" description="Solcar" evidence="10">
    <location>
        <begin position="111"/>
        <end position="200"/>
    </location>
</feature>
<accession>A0A8H7W8B5</accession>
<dbReference type="InterPro" id="IPR049563">
    <property type="entry name" value="TXTP-like"/>
</dbReference>
<dbReference type="GO" id="GO:0071913">
    <property type="term" value="F:citrate secondary active transmembrane transporter activity"/>
    <property type="evidence" value="ECO:0007669"/>
    <property type="project" value="TreeGrafter"/>
</dbReference>
<organism evidence="12 13">
    <name type="scientific">Cadophora malorum</name>
    <dbReference type="NCBI Taxonomy" id="108018"/>
    <lineage>
        <taxon>Eukaryota</taxon>
        <taxon>Fungi</taxon>
        <taxon>Dikarya</taxon>
        <taxon>Ascomycota</taxon>
        <taxon>Pezizomycotina</taxon>
        <taxon>Leotiomycetes</taxon>
        <taxon>Helotiales</taxon>
        <taxon>Ploettnerulaceae</taxon>
        <taxon>Cadophora</taxon>
    </lineage>
</organism>
<dbReference type="FunFam" id="1.50.40.10:FF:000064">
    <property type="entry name" value="Mitochondrial tricarboxylate transporter (Ctp)"/>
    <property type="match status" value="1"/>
</dbReference>
<comment type="similarity">
    <text evidence="2 11">Belongs to the mitochondrial carrier (TC 2.A.29) family.</text>
</comment>
<dbReference type="Proteomes" id="UP000664132">
    <property type="component" value="Unassembled WGS sequence"/>
</dbReference>
<protein>
    <submittedName>
        <fullName evidence="12">Uncharacterized protein</fullName>
    </submittedName>
</protein>
<dbReference type="GO" id="GO:0005743">
    <property type="term" value="C:mitochondrial inner membrane"/>
    <property type="evidence" value="ECO:0007669"/>
    <property type="project" value="UniProtKB-SubCell"/>
</dbReference>
<keyword evidence="7" id="KW-1133">Transmembrane helix</keyword>
<evidence type="ECO:0000256" key="6">
    <source>
        <dbReference type="ARBA" id="ARBA00022792"/>
    </source>
</evidence>
<evidence type="ECO:0000256" key="8">
    <source>
        <dbReference type="ARBA" id="ARBA00023128"/>
    </source>
</evidence>
<comment type="caution">
    <text evidence="12">The sequence shown here is derived from an EMBL/GenBank/DDBJ whole genome shotgun (WGS) entry which is preliminary data.</text>
</comment>
<dbReference type="AlphaFoldDB" id="A0A8H7W8B5"/>
<gene>
    <name evidence="12" type="ORF">IFR04_005637</name>
</gene>
<feature type="repeat" description="Solcar" evidence="10">
    <location>
        <begin position="24"/>
        <end position="103"/>
    </location>
</feature>
<dbReference type="EMBL" id="JAFJYH010000069">
    <property type="protein sequence ID" value="KAG4421226.1"/>
    <property type="molecule type" value="Genomic_DNA"/>
</dbReference>
<dbReference type="InterPro" id="IPR023395">
    <property type="entry name" value="MCP_dom_sf"/>
</dbReference>
<dbReference type="PANTHER" id="PTHR45788:SF4">
    <property type="entry name" value="TRICARBOXYLATE TRANSPORT PROTEIN, MITOCHONDRIAL"/>
    <property type="match status" value="1"/>
</dbReference>
<reference evidence="12" key="1">
    <citation type="submission" date="2021-02" db="EMBL/GenBank/DDBJ databases">
        <title>Genome sequence Cadophora malorum strain M34.</title>
        <authorList>
            <person name="Stefanovic E."/>
            <person name="Vu D."/>
            <person name="Scully C."/>
            <person name="Dijksterhuis J."/>
            <person name="Roader J."/>
            <person name="Houbraken J."/>
        </authorList>
    </citation>
    <scope>NUCLEOTIDE SEQUENCE</scope>
    <source>
        <strain evidence="12">M34</strain>
    </source>
</reference>
<proteinExistence type="inferred from homology"/>
<evidence type="ECO:0000256" key="11">
    <source>
        <dbReference type="RuleBase" id="RU000488"/>
    </source>
</evidence>
<dbReference type="Gene3D" id="1.50.40.10">
    <property type="entry name" value="Mitochondrial carrier domain"/>
    <property type="match status" value="2"/>
</dbReference>
<evidence type="ECO:0000256" key="9">
    <source>
        <dbReference type="ARBA" id="ARBA00023136"/>
    </source>
</evidence>
<evidence type="ECO:0000313" key="13">
    <source>
        <dbReference type="Proteomes" id="UP000664132"/>
    </source>
</evidence>
<keyword evidence="6" id="KW-0999">Mitochondrion inner membrane</keyword>
<keyword evidence="13" id="KW-1185">Reference proteome</keyword>
<evidence type="ECO:0000256" key="2">
    <source>
        <dbReference type="ARBA" id="ARBA00006375"/>
    </source>
</evidence>
<dbReference type="OrthoDB" id="44467at2759"/>
<dbReference type="InterPro" id="IPR018108">
    <property type="entry name" value="MCP_transmembrane"/>
</dbReference>
<dbReference type="Pfam" id="PF00153">
    <property type="entry name" value="Mito_carr"/>
    <property type="match status" value="3"/>
</dbReference>
<evidence type="ECO:0000256" key="10">
    <source>
        <dbReference type="PROSITE-ProRule" id="PRU00282"/>
    </source>
</evidence>
<evidence type="ECO:0000256" key="1">
    <source>
        <dbReference type="ARBA" id="ARBA00004448"/>
    </source>
</evidence>
<sequence length="308" mass="33334">MSTQTIDAAVLPSAKSVERKRERISPLRSVLAGSTAGAVEIAITYPAEFAKTRSQLNQRLVQGQKLPWPKFGSAWYAGCTTLIIGNSIKAGVRFVVFDQIKAILQDADGKLSAPRTVVAGLGAGVFESVLAVTPFESIKTTLIEDQKSAKPRLRGFLQAVPVIARERGIRGFYQGLVPTTAKQSLNSATRFGSYGLFKQMALSYKKEGEKLGSVATFGIGGAAGVVTVYVTQPVDTVKTRMQSIGARTLYRNSTHCAAKLVREEGVFKLWSGAVPRLARLIFSGGIVFSMYEQSIAMFDKLDPEGRYI</sequence>
<dbReference type="SUPFAM" id="SSF103506">
    <property type="entry name" value="Mitochondrial carrier"/>
    <property type="match status" value="1"/>
</dbReference>
<evidence type="ECO:0000256" key="3">
    <source>
        <dbReference type="ARBA" id="ARBA00022448"/>
    </source>
</evidence>
<dbReference type="GO" id="GO:0006843">
    <property type="term" value="P:mitochondrial citrate transmembrane transport"/>
    <property type="evidence" value="ECO:0007669"/>
    <property type="project" value="TreeGrafter"/>
</dbReference>
<comment type="subcellular location">
    <subcellularLocation>
        <location evidence="1">Mitochondrion inner membrane</location>
        <topology evidence="1">Multi-pass membrane protein</topology>
    </subcellularLocation>
</comment>